<dbReference type="InterPro" id="IPR006047">
    <property type="entry name" value="GH13_cat_dom"/>
</dbReference>
<dbReference type="EMBL" id="UGPB01000001">
    <property type="protein sequence ID" value="STY29635.1"/>
    <property type="molecule type" value="Genomic_DNA"/>
</dbReference>
<dbReference type="Pfam" id="PF00128">
    <property type="entry name" value="Alpha-amylase"/>
    <property type="match status" value="2"/>
</dbReference>
<dbReference type="Gene3D" id="3.90.1200.10">
    <property type="match status" value="1"/>
</dbReference>
<dbReference type="PANTHER" id="PTHR10357">
    <property type="entry name" value="ALPHA-AMYLASE FAMILY MEMBER"/>
    <property type="match status" value="1"/>
</dbReference>
<keyword evidence="10" id="KW-1185">Reference proteome</keyword>
<dbReference type="NCBIfam" id="TIGR02456">
    <property type="entry name" value="treS_nterm"/>
    <property type="match status" value="1"/>
</dbReference>
<dbReference type="Gene3D" id="2.60.40.1180">
    <property type="entry name" value="Golgi alpha-mannosidase II"/>
    <property type="match status" value="1"/>
</dbReference>
<dbReference type="Proteomes" id="UP000255297">
    <property type="component" value="Unassembled WGS sequence"/>
</dbReference>
<dbReference type="GO" id="GO:0016798">
    <property type="term" value="F:hydrolase activity, acting on glycosyl bonds"/>
    <property type="evidence" value="ECO:0007669"/>
    <property type="project" value="UniProtKB-KW"/>
</dbReference>
<dbReference type="InterPro" id="IPR012810">
    <property type="entry name" value="TreS/a-amylase_N"/>
</dbReference>
<evidence type="ECO:0000256" key="6">
    <source>
        <dbReference type="ARBA" id="ARBA00023235"/>
    </source>
</evidence>
<evidence type="ECO:0000256" key="2">
    <source>
        <dbReference type="ARBA" id="ARBA00005496"/>
    </source>
</evidence>
<accession>A0A378LRP7</accession>
<name>A0A378LRP7_9GAMM</name>
<evidence type="ECO:0000256" key="1">
    <source>
        <dbReference type="ARBA" id="ARBA00001595"/>
    </source>
</evidence>
<keyword evidence="9" id="KW-0326">Glycosidase</keyword>
<dbReference type="AlphaFoldDB" id="A0A378LRP7"/>
<dbReference type="Gene3D" id="3.20.20.80">
    <property type="entry name" value="Glycosidases"/>
    <property type="match status" value="1"/>
</dbReference>
<evidence type="ECO:0000256" key="4">
    <source>
        <dbReference type="ARBA" id="ARBA00022723"/>
    </source>
</evidence>
<dbReference type="Pfam" id="PF16657">
    <property type="entry name" value="Malt_amylase_C"/>
    <property type="match status" value="1"/>
</dbReference>
<keyword evidence="4" id="KW-0479">Metal-binding</keyword>
<dbReference type="InterPro" id="IPR013780">
    <property type="entry name" value="Glyco_hydro_b"/>
</dbReference>
<comment type="catalytic activity">
    <reaction evidence="1">
        <text>D-maltose = alpha,alpha-trehalose</text>
        <dbReference type="Rhea" id="RHEA:15145"/>
        <dbReference type="ChEBI" id="CHEBI:16551"/>
        <dbReference type="ChEBI" id="CHEBI:17306"/>
        <dbReference type="EC" id="5.4.99.16"/>
    </reaction>
</comment>
<evidence type="ECO:0000256" key="5">
    <source>
        <dbReference type="ARBA" id="ARBA00022837"/>
    </source>
</evidence>
<evidence type="ECO:0000313" key="10">
    <source>
        <dbReference type="Proteomes" id="UP000255297"/>
    </source>
</evidence>
<dbReference type="SMART" id="SM00642">
    <property type="entry name" value="Aamy"/>
    <property type="match status" value="1"/>
</dbReference>
<reference evidence="9 10" key="1">
    <citation type="submission" date="2018-06" db="EMBL/GenBank/DDBJ databases">
        <authorList>
            <consortium name="Pathogen Informatics"/>
            <person name="Doyle S."/>
        </authorList>
    </citation>
    <scope>NUCLEOTIDE SEQUENCE [LARGE SCALE GENOMIC DNA]</scope>
    <source>
        <strain evidence="9 10">NCTC11532</strain>
    </source>
</reference>
<organism evidence="9 10">
    <name type="scientific">Legionella wadsworthii</name>
    <dbReference type="NCBI Taxonomy" id="28088"/>
    <lineage>
        <taxon>Bacteria</taxon>
        <taxon>Pseudomonadati</taxon>
        <taxon>Pseudomonadota</taxon>
        <taxon>Gammaproteobacteria</taxon>
        <taxon>Legionellales</taxon>
        <taxon>Legionellaceae</taxon>
        <taxon>Legionella</taxon>
    </lineage>
</organism>
<comment type="similarity">
    <text evidence="2">Belongs to the glycosyl hydrolase 13 family. TreS subfamily.</text>
</comment>
<evidence type="ECO:0000256" key="3">
    <source>
        <dbReference type="ARBA" id="ARBA00012619"/>
    </source>
</evidence>
<sequence length="1086" mass="127082">MNLINNLSDWYKDAIIYQVHVRSFYDSNGDGIGDFKGLMDKLPYIEFLGVNTIWLLPFYPSPLKDEGYDIADYMTVNPIYGTLNDFKKFLKEAHKRNIRVITELVINHTSSQHEWFKKSRNAKPGSPWRNFYVWSDTPDKYSEARIIFRDFETSNWTWDSTADAYYWHRFYSHQPDLNYDNPNVQKEIFKIVDFWLGMGVDGLRLDAIPYLFQREGTNCENLPETHQFLKKLNAHIQNKFKNKFLLAEANQWPEDAVKYFGDGDECQMAFHFPLMPRMYMSVQMEDRFPIIDIMEQTPTLPEPCQWAIFLRNHDELTLEMVTDEERDFMYRMYTNDPKMRINLGIRRRLAPLMSGDRRKIELLNAFLFSMPGTPVIYYGDEIGMGDNFYLGDRNGVRTPMQWSNDSNAGFSEANPQKLYLPVIIDPEYNYQAVNVKLQEGNSQSLLCWMKKLIELRSAYTAFSRGSIEFLYPNNSKVIAFYRIHNEQKILVLINLSRHTQNFNLDLSQFVNHPLIEAFGKTEFPTITENPYFFILSPYGFLWLEIGEKSKVPESLNLKDRILNIKDKWSEILSGSNRKKLEGLLLDYIPTCRWYRSKSNLISKVKIMDEILFKNHKNPIYFLLLEIDYINKHSEDYFLFLTSEVGEDFTEKAICQLIDRKGQQTFLIDALYSTNASMHLFHFFRSNKTIQGTVGSIAVNTTRYKEILNKKEDVIIKPLDKEQSNTSLLYGDTALLKMYRLSEKGINPEVEINEFLLSNNKYISPKLAVTINYINKQNISTAGIIQEYIPNEGDGWNYSLNIISNICENFKSFDLFQNKKEVVFPWIKISDPLPKKILDSLDIYAHAVKIIAQKTAQMHLALMGNASNKAFEAENYTLFDQRSLYQSLRSVIVKTSKLVSAKSLSINGEMQKKLDFFFSNKNKLFNNLEYLLSKKLGGKKIRCHGDFHLGQTLYTGDDFIIIDYEGEPCRPLSERKIKYPPLKDLASMLRSFHYAIYTVLNENMLISSSFDPEIWYSWICNIFIQTYLDYPEVRSLLPSENEFFSLLLKAYMLEKVFYEINYEINNRPDWVHVPCMGLLNLMGDNPL</sequence>
<dbReference type="CDD" id="cd11334">
    <property type="entry name" value="AmyAc_TreS"/>
    <property type="match status" value="1"/>
</dbReference>
<dbReference type="GO" id="GO:0005975">
    <property type="term" value="P:carbohydrate metabolic process"/>
    <property type="evidence" value="ECO:0007669"/>
    <property type="project" value="InterPro"/>
</dbReference>
<dbReference type="SUPFAM" id="SSF56112">
    <property type="entry name" value="Protein kinase-like (PK-like)"/>
    <property type="match status" value="1"/>
</dbReference>
<keyword evidence="6" id="KW-0413">Isomerase</keyword>
<evidence type="ECO:0000256" key="7">
    <source>
        <dbReference type="ARBA" id="ARBA00031378"/>
    </source>
</evidence>
<evidence type="ECO:0000259" key="8">
    <source>
        <dbReference type="SMART" id="SM00642"/>
    </source>
</evidence>
<dbReference type="GO" id="GO:0047471">
    <property type="term" value="F:maltose alpha-D-glucosyltransferase activity"/>
    <property type="evidence" value="ECO:0007669"/>
    <property type="project" value="UniProtKB-EC"/>
</dbReference>
<dbReference type="STRING" id="1122170.GCA_000701265_00653"/>
<dbReference type="InterPro" id="IPR011009">
    <property type="entry name" value="Kinase-like_dom_sf"/>
</dbReference>
<protein>
    <recommendedName>
        <fullName evidence="3">maltose alpha-D-glucosyltransferase</fullName>
        <ecNumber evidence="3">5.4.99.16</ecNumber>
    </recommendedName>
    <alternativeName>
        <fullName evidence="7">Maltose alpha-D-glucosyltransferase</fullName>
    </alternativeName>
</protein>
<dbReference type="EC" id="5.4.99.16" evidence="3"/>
<dbReference type="InterPro" id="IPR032091">
    <property type="entry name" value="Malt_amylase-like_C"/>
</dbReference>
<dbReference type="RefSeq" id="WP_031565191.1">
    <property type="nucleotide sequence ID" value="NZ_CAAAIS010000001.1"/>
</dbReference>
<dbReference type="GO" id="GO:0046872">
    <property type="term" value="F:metal ion binding"/>
    <property type="evidence" value="ECO:0007669"/>
    <property type="project" value="UniProtKB-KW"/>
</dbReference>
<dbReference type="OrthoDB" id="9805159at2"/>
<dbReference type="Gene3D" id="3.90.400.10">
    <property type="entry name" value="Oligo-1,6-glucosidase, Domain 2"/>
    <property type="match status" value="1"/>
</dbReference>
<dbReference type="SUPFAM" id="SSF51445">
    <property type="entry name" value="(Trans)glycosidases"/>
    <property type="match status" value="1"/>
</dbReference>
<gene>
    <name evidence="9" type="primary">treS</name>
    <name evidence="9" type="ORF">NCTC11532_01833</name>
</gene>
<dbReference type="FunFam" id="3.20.20.80:FF:000055">
    <property type="entry name" value="Trehalose synthase"/>
    <property type="match status" value="1"/>
</dbReference>
<dbReference type="InterPro" id="IPR017853">
    <property type="entry name" value="GH"/>
</dbReference>
<feature type="domain" description="Glycosyl hydrolase family 13 catalytic" evidence="8">
    <location>
        <begin position="18"/>
        <end position="417"/>
    </location>
</feature>
<keyword evidence="9" id="KW-0378">Hydrolase</keyword>
<dbReference type="SUPFAM" id="SSF51011">
    <property type="entry name" value="Glycosyl hydrolase domain"/>
    <property type="match status" value="1"/>
</dbReference>
<dbReference type="PANTHER" id="PTHR10357:SF219">
    <property type="entry name" value="MALTOSE ALPHA-D-GLUCOSYLTRANSFERASE"/>
    <property type="match status" value="1"/>
</dbReference>
<keyword evidence="5" id="KW-0106">Calcium</keyword>
<proteinExistence type="inferred from homology"/>
<evidence type="ECO:0000313" key="9">
    <source>
        <dbReference type="EMBL" id="STY29635.1"/>
    </source>
</evidence>
<dbReference type="InterPro" id="IPR045857">
    <property type="entry name" value="O16G_dom_2"/>
</dbReference>